<dbReference type="Pfam" id="PF04657">
    <property type="entry name" value="DMT_YdcZ"/>
    <property type="match status" value="1"/>
</dbReference>
<feature type="transmembrane region" description="Helical" evidence="1">
    <location>
        <begin position="99"/>
        <end position="120"/>
    </location>
</feature>
<dbReference type="PANTHER" id="PTHR34821">
    <property type="entry name" value="INNER MEMBRANE PROTEIN YDCZ"/>
    <property type="match status" value="1"/>
</dbReference>
<dbReference type="STRING" id="1774969.AUC69_04460"/>
<keyword evidence="1" id="KW-1133">Transmembrane helix</keyword>
<evidence type="ECO:0000313" key="3">
    <source>
        <dbReference type="Proteomes" id="UP000094472"/>
    </source>
</evidence>
<reference evidence="2 3" key="1">
    <citation type="journal article" date="2016" name="Environ. Microbiol.">
        <title>New Methyloceanibacter diversity from North Sea sediments includes methanotroph containing solely the soluble methane monooxygenase.</title>
        <authorList>
            <person name="Vekeman B."/>
            <person name="Kerckhof F.M."/>
            <person name="Cremers G."/>
            <person name="de Vos P."/>
            <person name="Vandamme P."/>
            <person name="Boon N."/>
            <person name="Op den Camp H.J."/>
            <person name="Heylen K."/>
        </authorList>
    </citation>
    <scope>NUCLEOTIDE SEQUENCE [LARGE SCALE GENOMIC DNA]</scope>
    <source>
        <strain evidence="2 3">R-67175</strain>
    </source>
</reference>
<comment type="caution">
    <text evidence="2">The sequence shown here is derived from an EMBL/GenBank/DDBJ whole genome shotgun (WGS) entry which is preliminary data.</text>
</comment>
<protein>
    <submittedName>
        <fullName evidence="2">Uncharacterized protein</fullName>
    </submittedName>
</protein>
<dbReference type="PRINTS" id="PR00173">
    <property type="entry name" value="EDTRNSPORT"/>
</dbReference>
<dbReference type="OrthoDB" id="370053at2"/>
<accession>A0A1E3VIW3</accession>
<sequence length="151" mass="15654">MWLPGLLFTVVALVAGGMIALQAPINAEAASRLGHPISAATMSFCVGTIALIALTLLFARGSTNLGALQTMPLYMLLGGGLLGVVYVTVNLMLAPKIGVAAIMALGIAGQLFTALLLDRFGMFELMERELSLGRLSGAVLVLVGALMVRLL</sequence>
<name>A0A1E3VIW3_9HYPH</name>
<gene>
    <name evidence="2" type="ORF">AUC69_04460</name>
</gene>
<keyword evidence="3" id="KW-1185">Reference proteome</keyword>
<evidence type="ECO:0000313" key="2">
    <source>
        <dbReference type="EMBL" id="ODR93458.1"/>
    </source>
</evidence>
<dbReference type="GO" id="GO:0005886">
    <property type="term" value="C:plasma membrane"/>
    <property type="evidence" value="ECO:0007669"/>
    <property type="project" value="TreeGrafter"/>
</dbReference>
<keyword evidence="1" id="KW-0472">Membrane</keyword>
<feature type="transmembrane region" description="Helical" evidence="1">
    <location>
        <begin position="132"/>
        <end position="150"/>
    </location>
</feature>
<dbReference type="RefSeq" id="WP_069443007.1">
    <property type="nucleotide sequence ID" value="NZ_LPWF01000038.1"/>
</dbReference>
<dbReference type="Proteomes" id="UP000094472">
    <property type="component" value="Unassembled WGS sequence"/>
</dbReference>
<proteinExistence type="predicted"/>
<organism evidence="2 3">
    <name type="scientific">Methyloceanibacter superfactus</name>
    <dbReference type="NCBI Taxonomy" id="1774969"/>
    <lineage>
        <taxon>Bacteria</taxon>
        <taxon>Pseudomonadati</taxon>
        <taxon>Pseudomonadota</taxon>
        <taxon>Alphaproteobacteria</taxon>
        <taxon>Hyphomicrobiales</taxon>
        <taxon>Hyphomicrobiaceae</taxon>
        <taxon>Methyloceanibacter</taxon>
    </lineage>
</organism>
<keyword evidence="1" id="KW-0812">Transmembrane</keyword>
<dbReference type="InterPro" id="IPR006750">
    <property type="entry name" value="YdcZ"/>
</dbReference>
<feature type="transmembrane region" description="Helical" evidence="1">
    <location>
        <begin position="71"/>
        <end position="93"/>
    </location>
</feature>
<evidence type="ECO:0000256" key="1">
    <source>
        <dbReference type="SAM" id="Phobius"/>
    </source>
</evidence>
<dbReference type="PANTHER" id="PTHR34821:SF2">
    <property type="entry name" value="INNER MEMBRANE PROTEIN YDCZ"/>
    <property type="match status" value="1"/>
</dbReference>
<dbReference type="EMBL" id="LPWF01000038">
    <property type="protein sequence ID" value="ODR93458.1"/>
    <property type="molecule type" value="Genomic_DNA"/>
</dbReference>
<dbReference type="AlphaFoldDB" id="A0A1E3VIW3"/>
<feature type="transmembrane region" description="Helical" evidence="1">
    <location>
        <begin position="37"/>
        <end position="59"/>
    </location>
</feature>